<dbReference type="InterPro" id="IPR001173">
    <property type="entry name" value="Glyco_trans_2-like"/>
</dbReference>
<dbReference type="CDD" id="cd00761">
    <property type="entry name" value="Glyco_tranf_GTA_type"/>
    <property type="match status" value="1"/>
</dbReference>
<dbReference type="Pfam" id="PF00535">
    <property type="entry name" value="Glycos_transf_2"/>
    <property type="match status" value="1"/>
</dbReference>
<dbReference type="Gene3D" id="3.90.550.10">
    <property type="entry name" value="Spore Coat Polysaccharide Biosynthesis Protein SpsA, Chain A"/>
    <property type="match status" value="1"/>
</dbReference>
<evidence type="ECO:0000313" key="3">
    <source>
        <dbReference type="Proteomes" id="UP001596135"/>
    </source>
</evidence>
<sequence>MSHGICAPLVTVVVPTYCGADRIGDTLRSLAHQTMDPASFEVVVVMNGPADGTPEVLARIRREHPSLRLRSITVPEAGAGRARNAGVSSAAGTYLTFVDDDDSVSATLLESLAARVADGIVPLAMVADVVTDSTPSVIEFDNYLNRRISVQTGQTVPGESLPVALGFVAAKLVPTALARTAEFDSSLRSGEDVVYWFDLFNRAPFLFSVVESSTGAAYHRSIRVGSISRQASSYDFSVSQRLEVIQRLASREVTHPAAVRVRDALMVSQTVLINGYLRETGEEVRLRAIEQIRELGLETVVRYDVLNAGLAHDLAICYAFPPWVDTSGSVAARRIRSRGVVVDVISQSLKSWSGRDPSGRLIAQEFISDHAELTGKAGVFEWRPIERFVTAGFQQITTWEATKGSYRSVYSRSMWPASHFLAALYKIRRPETTWIAEFSDPQQRDSRGGFRGARCRPGPLLDELLAALAATGVELAPDVPISELVEVLAYGLADEIVFTNEHQREMMLDYLGRPTLEERVRDVSVISEHPTLEPHFYQLAPSDYELDPGVVNLAYFGAFYKTRGLAEVVEAISALSVERQRLLRLHVFTAEPEELTLAAQNAGLNGVIIANSYVPYLEALNLAARMDALIINDANTVGMHSRNPYLPSKWSDYAGSGSDVWAIVEPGSVLSEKKSRYQSRIGDAEAAQEQLVAIIKDHQ</sequence>
<keyword evidence="2" id="KW-0328">Glycosyltransferase</keyword>
<proteinExistence type="predicted"/>
<dbReference type="RefSeq" id="WP_379150490.1">
    <property type="nucleotide sequence ID" value="NZ_JBHSRJ010000002.1"/>
</dbReference>
<dbReference type="Proteomes" id="UP001596135">
    <property type="component" value="Unassembled WGS sequence"/>
</dbReference>
<dbReference type="PANTHER" id="PTHR43685">
    <property type="entry name" value="GLYCOSYLTRANSFERASE"/>
    <property type="match status" value="1"/>
</dbReference>
<dbReference type="SUPFAM" id="SSF53448">
    <property type="entry name" value="Nucleotide-diphospho-sugar transferases"/>
    <property type="match status" value="1"/>
</dbReference>
<dbReference type="InterPro" id="IPR050834">
    <property type="entry name" value="Glycosyltransf_2"/>
</dbReference>
<dbReference type="SUPFAM" id="SSF53756">
    <property type="entry name" value="UDP-Glycosyltransferase/glycogen phosphorylase"/>
    <property type="match status" value="1"/>
</dbReference>
<protein>
    <submittedName>
        <fullName evidence="2">Glycosyltransferase</fullName>
        <ecNumber evidence="2">2.4.-.-</ecNumber>
    </submittedName>
</protein>
<evidence type="ECO:0000313" key="2">
    <source>
        <dbReference type="EMBL" id="MFC6042176.1"/>
    </source>
</evidence>
<keyword evidence="2" id="KW-0808">Transferase</keyword>
<evidence type="ECO:0000259" key="1">
    <source>
        <dbReference type="Pfam" id="PF00535"/>
    </source>
</evidence>
<name>A0ABW1LF82_9ACTN</name>
<dbReference type="EC" id="2.4.-.-" evidence="2"/>
<organism evidence="2 3">
    <name type="scientific">Nocardioides hankookensis</name>
    <dbReference type="NCBI Taxonomy" id="443157"/>
    <lineage>
        <taxon>Bacteria</taxon>
        <taxon>Bacillati</taxon>
        <taxon>Actinomycetota</taxon>
        <taxon>Actinomycetes</taxon>
        <taxon>Propionibacteriales</taxon>
        <taxon>Nocardioidaceae</taxon>
        <taxon>Nocardioides</taxon>
    </lineage>
</organism>
<feature type="domain" description="Glycosyltransferase 2-like" evidence="1">
    <location>
        <begin position="11"/>
        <end position="118"/>
    </location>
</feature>
<dbReference type="PANTHER" id="PTHR43685:SF2">
    <property type="entry name" value="GLYCOSYLTRANSFERASE 2-LIKE DOMAIN-CONTAINING PROTEIN"/>
    <property type="match status" value="1"/>
</dbReference>
<keyword evidence="3" id="KW-1185">Reference proteome</keyword>
<reference evidence="3" key="1">
    <citation type="journal article" date="2019" name="Int. J. Syst. Evol. Microbiol.">
        <title>The Global Catalogue of Microorganisms (GCM) 10K type strain sequencing project: providing services to taxonomists for standard genome sequencing and annotation.</title>
        <authorList>
            <consortium name="The Broad Institute Genomics Platform"/>
            <consortium name="The Broad Institute Genome Sequencing Center for Infectious Disease"/>
            <person name="Wu L."/>
            <person name="Ma J."/>
        </authorList>
    </citation>
    <scope>NUCLEOTIDE SEQUENCE [LARGE SCALE GENOMIC DNA]</scope>
    <source>
        <strain evidence="3">CCUG 54522</strain>
    </source>
</reference>
<dbReference type="GO" id="GO:0016757">
    <property type="term" value="F:glycosyltransferase activity"/>
    <property type="evidence" value="ECO:0007669"/>
    <property type="project" value="UniProtKB-KW"/>
</dbReference>
<comment type="caution">
    <text evidence="2">The sequence shown here is derived from an EMBL/GenBank/DDBJ whole genome shotgun (WGS) entry which is preliminary data.</text>
</comment>
<gene>
    <name evidence="2" type="ORF">ACFPYL_03785</name>
</gene>
<accession>A0ABW1LF82</accession>
<dbReference type="InterPro" id="IPR029044">
    <property type="entry name" value="Nucleotide-diphossugar_trans"/>
</dbReference>
<dbReference type="EMBL" id="JBHSRJ010000002">
    <property type="protein sequence ID" value="MFC6042176.1"/>
    <property type="molecule type" value="Genomic_DNA"/>
</dbReference>